<dbReference type="AlphaFoldDB" id="X1BG52"/>
<proteinExistence type="predicted"/>
<dbReference type="EMBL" id="BART01028922">
    <property type="protein sequence ID" value="GAG94924.1"/>
    <property type="molecule type" value="Genomic_DNA"/>
</dbReference>
<evidence type="ECO:0000313" key="1">
    <source>
        <dbReference type="EMBL" id="GAG94924.1"/>
    </source>
</evidence>
<reference evidence="1" key="1">
    <citation type="journal article" date="2014" name="Front. Microbiol.">
        <title>High frequency of phylogenetically diverse reductive dehalogenase-homologous genes in deep subseafloor sedimentary metagenomes.</title>
        <authorList>
            <person name="Kawai M."/>
            <person name="Futagami T."/>
            <person name="Toyoda A."/>
            <person name="Takaki Y."/>
            <person name="Nishi S."/>
            <person name="Hori S."/>
            <person name="Arai W."/>
            <person name="Tsubouchi T."/>
            <person name="Morono Y."/>
            <person name="Uchiyama I."/>
            <person name="Ito T."/>
            <person name="Fujiyama A."/>
            <person name="Inagaki F."/>
            <person name="Takami H."/>
        </authorList>
    </citation>
    <scope>NUCLEOTIDE SEQUENCE</scope>
    <source>
        <strain evidence="1">Expedition CK06-06</strain>
    </source>
</reference>
<organism evidence="1">
    <name type="scientific">marine sediment metagenome</name>
    <dbReference type="NCBI Taxonomy" id="412755"/>
    <lineage>
        <taxon>unclassified sequences</taxon>
        <taxon>metagenomes</taxon>
        <taxon>ecological metagenomes</taxon>
    </lineage>
</organism>
<comment type="caution">
    <text evidence="1">The sequence shown here is derived from an EMBL/GenBank/DDBJ whole genome shotgun (WGS) entry which is preliminary data.</text>
</comment>
<protein>
    <submittedName>
        <fullName evidence="1">Uncharacterized protein</fullName>
    </submittedName>
</protein>
<accession>X1BG52</accession>
<name>X1BG52_9ZZZZ</name>
<sequence length="63" mass="6658">TIVEKMTMLDASAALLDSGEITDEALMYVAGLKIYLAHAAVKEALLRFAPKIIDALVGVGLVL</sequence>
<feature type="non-terminal residue" evidence="1">
    <location>
        <position position="1"/>
    </location>
</feature>
<gene>
    <name evidence="1" type="ORF">S01H4_50875</name>
</gene>